<keyword evidence="2" id="KW-1185">Reference proteome</keyword>
<name>A0A2A2HU66_9EURY</name>
<evidence type="ECO:0000313" key="2">
    <source>
        <dbReference type="Proteomes" id="UP000218164"/>
    </source>
</evidence>
<organism evidence="1 2">
    <name type="scientific">Methanosarcina spelaei</name>
    <dbReference type="NCBI Taxonomy" id="1036679"/>
    <lineage>
        <taxon>Archaea</taxon>
        <taxon>Methanobacteriati</taxon>
        <taxon>Methanobacteriota</taxon>
        <taxon>Stenosarchaea group</taxon>
        <taxon>Methanomicrobia</taxon>
        <taxon>Methanosarcinales</taxon>
        <taxon>Methanosarcinaceae</taxon>
        <taxon>Methanosarcina</taxon>
    </lineage>
</organism>
<dbReference type="Proteomes" id="UP000218164">
    <property type="component" value="Unassembled WGS sequence"/>
</dbReference>
<comment type="caution">
    <text evidence="1">The sequence shown here is derived from an EMBL/GenBank/DDBJ whole genome shotgun (WGS) entry which is preliminary data.</text>
</comment>
<sequence length="78" mass="9187">MQYNRKLNVKEPDRELKRKRAGGSYKELLIQKFKFTFLSQISNDHRLFNNKSDSKTLIEISFIFESVKFSQNPTSAAK</sequence>
<evidence type="ECO:0000313" key="1">
    <source>
        <dbReference type="EMBL" id="PAV12855.1"/>
    </source>
</evidence>
<accession>A0A2A2HU66</accession>
<dbReference type="AlphaFoldDB" id="A0A2A2HU66"/>
<dbReference type="EMBL" id="LMVP01000168">
    <property type="protein sequence ID" value="PAV12855.1"/>
    <property type="molecule type" value="Genomic_DNA"/>
</dbReference>
<reference evidence="1 2" key="1">
    <citation type="journal article" date="2017" name="BMC Genomics">
        <title>Genomic analysis of methanogenic archaea reveals a shift towards energy conservation.</title>
        <authorList>
            <person name="Gilmore S.P."/>
            <person name="Henske J.K."/>
            <person name="Sexton J.A."/>
            <person name="Solomon K.V."/>
            <person name="Seppala S."/>
            <person name="Yoo J.I."/>
            <person name="Huyett L.M."/>
            <person name="Pressman A."/>
            <person name="Cogan J.Z."/>
            <person name="Kivenson V."/>
            <person name="Peng X."/>
            <person name="Tan Y."/>
            <person name="Valentine D.L."/>
            <person name="O'Malley M.A."/>
        </authorList>
    </citation>
    <scope>NUCLEOTIDE SEQUENCE [LARGE SCALE GENOMIC DNA]</scope>
    <source>
        <strain evidence="1 2">MC-15</strain>
    </source>
</reference>
<protein>
    <submittedName>
        <fullName evidence="1">Uncharacterized protein</fullName>
    </submittedName>
</protein>
<gene>
    <name evidence="1" type="ORF">ASJ81_05330</name>
</gene>
<proteinExistence type="predicted"/>